<evidence type="ECO:0000313" key="4">
    <source>
        <dbReference type="EMBL" id="KAK8970023.1"/>
    </source>
</evidence>
<dbReference type="SUPFAM" id="SSF49764">
    <property type="entry name" value="HSP20-like chaperones"/>
    <property type="match status" value="1"/>
</dbReference>
<dbReference type="EMBL" id="JBBWWR010000002">
    <property type="protein sequence ID" value="KAK8970023.1"/>
    <property type="molecule type" value="Genomic_DNA"/>
</dbReference>
<evidence type="ECO:0000259" key="3">
    <source>
        <dbReference type="PROSITE" id="PS01031"/>
    </source>
</evidence>
<organism evidence="4 5">
    <name type="scientific">Platanthera guangdongensis</name>
    <dbReference type="NCBI Taxonomy" id="2320717"/>
    <lineage>
        <taxon>Eukaryota</taxon>
        <taxon>Viridiplantae</taxon>
        <taxon>Streptophyta</taxon>
        <taxon>Embryophyta</taxon>
        <taxon>Tracheophyta</taxon>
        <taxon>Spermatophyta</taxon>
        <taxon>Magnoliopsida</taxon>
        <taxon>Liliopsida</taxon>
        <taxon>Asparagales</taxon>
        <taxon>Orchidaceae</taxon>
        <taxon>Orchidoideae</taxon>
        <taxon>Orchideae</taxon>
        <taxon>Orchidinae</taxon>
        <taxon>Platanthera</taxon>
    </lineage>
</organism>
<dbReference type="Gene3D" id="2.60.40.790">
    <property type="match status" value="1"/>
</dbReference>
<evidence type="ECO:0000313" key="5">
    <source>
        <dbReference type="Proteomes" id="UP001412067"/>
    </source>
</evidence>
<dbReference type="CDD" id="cd06464">
    <property type="entry name" value="ACD_sHsps-like"/>
    <property type="match status" value="1"/>
</dbReference>
<dbReference type="InterPro" id="IPR002068">
    <property type="entry name" value="A-crystallin/Hsp20_dom"/>
</dbReference>
<dbReference type="Pfam" id="PF00011">
    <property type="entry name" value="HSP20"/>
    <property type="match status" value="1"/>
</dbReference>
<name>A0ABR2N1J7_9ASPA</name>
<feature type="domain" description="SHSP" evidence="3">
    <location>
        <begin position="132"/>
        <end position="228"/>
    </location>
</feature>
<evidence type="ECO:0000256" key="2">
    <source>
        <dbReference type="RuleBase" id="RU003616"/>
    </source>
</evidence>
<dbReference type="Proteomes" id="UP001412067">
    <property type="component" value="Unassembled WGS sequence"/>
</dbReference>
<proteinExistence type="inferred from homology"/>
<accession>A0ABR2N1J7</accession>
<sequence>MEHTIATRVRRILDHMLGSEDISAQTPYLSVMNCNKAPNCMAQRFDNRTVFNGNESVSQAGVMQHASSKWKRGENFFCKKDNDSPSLSNLGDAHSSKQDSASSSIESLKFSGPSQEQYVYGGAARPSISDVDTGLVWSPRIDVLECSSNYTVIVEIPGVNINGIRVEVGDQSLTITGKRAMQQQWRHLMSSRDSNLIYHRKEILQGPYEVIWPLPKDVDRDQVSAEFV</sequence>
<comment type="caution">
    <text evidence="4">The sequence shown here is derived from an EMBL/GenBank/DDBJ whole genome shotgun (WGS) entry which is preliminary data.</text>
</comment>
<evidence type="ECO:0000256" key="1">
    <source>
        <dbReference type="PROSITE-ProRule" id="PRU00285"/>
    </source>
</evidence>
<keyword evidence="5" id="KW-1185">Reference proteome</keyword>
<dbReference type="InterPro" id="IPR008978">
    <property type="entry name" value="HSP20-like_chaperone"/>
</dbReference>
<comment type="similarity">
    <text evidence="1 2">Belongs to the small heat shock protein (HSP20) family.</text>
</comment>
<gene>
    <name evidence="4" type="ORF">KSP40_PGU009830</name>
</gene>
<dbReference type="PROSITE" id="PS01031">
    <property type="entry name" value="SHSP"/>
    <property type="match status" value="1"/>
</dbReference>
<protein>
    <recommendedName>
        <fullName evidence="3">SHSP domain-containing protein</fullName>
    </recommendedName>
</protein>
<reference evidence="4 5" key="1">
    <citation type="journal article" date="2022" name="Nat. Plants">
        <title>Genomes of leafy and leafless Platanthera orchids illuminate the evolution of mycoheterotrophy.</title>
        <authorList>
            <person name="Li M.H."/>
            <person name="Liu K.W."/>
            <person name="Li Z."/>
            <person name="Lu H.C."/>
            <person name="Ye Q.L."/>
            <person name="Zhang D."/>
            <person name="Wang J.Y."/>
            <person name="Li Y.F."/>
            <person name="Zhong Z.M."/>
            <person name="Liu X."/>
            <person name="Yu X."/>
            <person name="Liu D.K."/>
            <person name="Tu X.D."/>
            <person name="Liu B."/>
            <person name="Hao Y."/>
            <person name="Liao X.Y."/>
            <person name="Jiang Y.T."/>
            <person name="Sun W.H."/>
            <person name="Chen J."/>
            <person name="Chen Y.Q."/>
            <person name="Ai Y."/>
            <person name="Zhai J.W."/>
            <person name="Wu S.S."/>
            <person name="Zhou Z."/>
            <person name="Hsiao Y.Y."/>
            <person name="Wu W.L."/>
            <person name="Chen Y.Y."/>
            <person name="Lin Y.F."/>
            <person name="Hsu J.L."/>
            <person name="Li C.Y."/>
            <person name="Wang Z.W."/>
            <person name="Zhao X."/>
            <person name="Zhong W.Y."/>
            <person name="Ma X.K."/>
            <person name="Ma L."/>
            <person name="Huang J."/>
            <person name="Chen G.Z."/>
            <person name="Huang M.Z."/>
            <person name="Huang L."/>
            <person name="Peng D.H."/>
            <person name="Luo Y.B."/>
            <person name="Zou S.Q."/>
            <person name="Chen S.P."/>
            <person name="Lan S."/>
            <person name="Tsai W.C."/>
            <person name="Van de Peer Y."/>
            <person name="Liu Z.J."/>
        </authorList>
    </citation>
    <scope>NUCLEOTIDE SEQUENCE [LARGE SCALE GENOMIC DNA]</scope>
    <source>
        <strain evidence="4">Lor288</strain>
    </source>
</reference>